<dbReference type="InterPro" id="IPR003593">
    <property type="entry name" value="AAA+_ATPase"/>
</dbReference>
<comment type="caution">
    <text evidence="10">The sequence shown here is derived from an EMBL/GenBank/DDBJ whole genome shotgun (WGS) entry which is preliminary data.</text>
</comment>
<evidence type="ECO:0000256" key="5">
    <source>
        <dbReference type="ARBA" id="ARBA00022741"/>
    </source>
</evidence>
<dbReference type="GO" id="GO:0042626">
    <property type="term" value="F:ATPase-coupled transmembrane transporter activity"/>
    <property type="evidence" value="ECO:0007669"/>
    <property type="project" value="TreeGrafter"/>
</dbReference>
<proteinExistence type="inferred from homology"/>
<keyword evidence="5" id="KW-0547">Nucleotide-binding</keyword>
<organism evidence="10 11">
    <name type="scientific">Protopolystoma xenopodis</name>
    <dbReference type="NCBI Taxonomy" id="117903"/>
    <lineage>
        <taxon>Eukaryota</taxon>
        <taxon>Metazoa</taxon>
        <taxon>Spiralia</taxon>
        <taxon>Lophotrochozoa</taxon>
        <taxon>Platyhelminthes</taxon>
        <taxon>Monogenea</taxon>
        <taxon>Polyopisthocotylea</taxon>
        <taxon>Polystomatidea</taxon>
        <taxon>Polystomatidae</taxon>
        <taxon>Protopolystoma</taxon>
    </lineage>
</organism>
<dbReference type="PROSITE" id="PS50893">
    <property type="entry name" value="ABC_TRANSPORTER_2"/>
    <property type="match status" value="1"/>
</dbReference>
<comment type="similarity">
    <text evidence="2">Belongs to the ABC transporter superfamily. ABCC family. Conjugate transporter (TC 3.A.1.208) subfamily.</text>
</comment>
<evidence type="ECO:0000256" key="4">
    <source>
        <dbReference type="ARBA" id="ARBA00022692"/>
    </source>
</evidence>
<accession>A0A3S4ZCM7</accession>
<evidence type="ECO:0000256" key="2">
    <source>
        <dbReference type="ARBA" id="ARBA00009726"/>
    </source>
</evidence>
<dbReference type="AlphaFoldDB" id="A0A3S4ZCM7"/>
<protein>
    <recommendedName>
        <fullName evidence="9">ABC transporter domain-containing protein</fullName>
    </recommendedName>
</protein>
<dbReference type="PANTHER" id="PTHR24223">
    <property type="entry name" value="ATP-BINDING CASSETTE SUB-FAMILY C"/>
    <property type="match status" value="1"/>
</dbReference>
<dbReference type="Gene3D" id="3.40.50.300">
    <property type="entry name" value="P-loop containing nucleotide triphosphate hydrolases"/>
    <property type="match status" value="1"/>
</dbReference>
<evidence type="ECO:0000256" key="3">
    <source>
        <dbReference type="ARBA" id="ARBA00022448"/>
    </source>
</evidence>
<gene>
    <name evidence="10" type="ORF">PXEA_LOCUS1548</name>
</gene>
<dbReference type="PROSITE" id="PS00211">
    <property type="entry name" value="ABC_TRANSPORTER_1"/>
    <property type="match status" value="1"/>
</dbReference>
<dbReference type="SMART" id="SM00382">
    <property type="entry name" value="AAA"/>
    <property type="match status" value="1"/>
</dbReference>
<dbReference type="OrthoDB" id="6500128at2759"/>
<evidence type="ECO:0000256" key="1">
    <source>
        <dbReference type="ARBA" id="ARBA00004141"/>
    </source>
</evidence>
<evidence type="ECO:0000256" key="6">
    <source>
        <dbReference type="ARBA" id="ARBA00022840"/>
    </source>
</evidence>
<dbReference type="SUPFAM" id="SSF52540">
    <property type="entry name" value="P-loop containing nucleoside triphosphate hydrolases"/>
    <property type="match status" value="1"/>
</dbReference>
<dbReference type="InterPro" id="IPR003439">
    <property type="entry name" value="ABC_transporter-like_ATP-bd"/>
</dbReference>
<dbReference type="Proteomes" id="UP000784294">
    <property type="component" value="Unassembled WGS sequence"/>
</dbReference>
<dbReference type="EMBL" id="CAAALY010003175">
    <property type="protein sequence ID" value="VEL08108.1"/>
    <property type="molecule type" value="Genomic_DNA"/>
</dbReference>
<feature type="domain" description="ABC transporter" evidence="9">
    <location>
        <begin position="41"/>
        <end position="275"/>
    </location>
</feature>
<keyword evidence="7" id="KW-1133">Transmembrane helix</keyword>
<keyword evidence="4" id="KW-0812">Transmembrane</keyword>
<keyword evidence="11" id="KW-1185">Reference proteome</keyword>
<dbReference type="GO" id="GO:0005524">
    <property type="term" value="F:ATP binding"/>
    <property type="evidence" value="ECO:0007669"/>
    <property type="project" value="UniProtKB-KW"/>
</dbReference>
<name>A0A3S4ZCM7_9PLAT</name>
<evidence type="ECO:0000313" key="10">
    <source>
        <dbReference type="EMBL" id="VEL08108.1"/>
    </source>
</evidence>
<evidence type="ECO:0000259" key="9">
    <source>
        <dbReference type="PROSITE" id="PS50893"/>
    </source>
</evidence>
<dbReference type="Pfam" id="PF00005">
    <property type="entry name" value="ABC_tran"/>
    <property type="match status" value="1"/>
</dbReference>
<keyword evidence="3" id="KW-0813">Transport</keyword>
<evidence type="ECO:0000256" key="7">
    <source>
        <dbReference type="ARBA" id="ARBA00022989"/>
    </source>
</evidence>
<sequence length="314" mass="34920">MISYERASRYIDLPPEEPIPQGKILENKSWTPSNWPSLGRIHFQNIWLRYTPDAPYALSGISMCIQPGRKVGIVGRTGAGKSSLISALFRLVELESGSLVIDGINTRHVPLKFLRKQISIIPQEPITFAGTIRSNLDPKGEFNDDIIWKAVKSVELEHAVMSMPGGLDARVSEGGSNLSLGQRQLLVLARAIIRENRILIFDEATANVDPQTDAIIQKTIRNQFANYTVLTIAHRLNTVIDTDIVIVMSKGQILEYGPPHYLLNPDEAKEMVENAILAAKQAKMEAQCAGLDSEQTSGDIDNKRLYVKYRLLSC</sequence>
<dbReference type="GO" id="GO:0016887">
    <property type="term" value="F:ATP hydrolysis activity"/>
    <property type="evidence" value="ECO:0007669"/>
    <property type="project" value="InterPro"/>
</dbReference>
<evidence type="ECO:0000313" key="11">
    <source>
        <dbReference type="Proteomes" id="UP000784294"/>
    </source>
</evidence>
<keyword evidence="6" id="KW-0067">ATP-binding</keyword>
<reference evidence="10" key="1">
    <citation type="submission" date="2018-11" db="EMBL/GenBank/DDBJ databases">
        <authorList>
            <consortium name="Pathogen Informatics"/>
        </authorList>
    </citation>
    <scope>NUCLEOTIDE SEQUENCE</scope>
</reference>
<dbReference type="PANTHER" id="PTHR24223:SF456">
    <property type="entry name" value="MULTIDRUG RESISTANCE-ASSOCIATED PROTEIN LETHAL(2)03659"/>
    <property type="match status" value="1"/>
</dbReference>
<dbReference type="CDD" id="cd03244">
    <property type="entry name" value="ABCC_MRP_domain2"/>
    <property type="match status" value="1"/>
</dbReference>
<dbReference type="GO" id="GO:0016020">
    <property type="term" value="C:membrane"/>
    <property type="evidence" value="ECO:0007669"/>
    <property type="project" value="UniProtKB-SubCell"/>
</dbReference>
<keyword evidence="8" id="KW-0472">Membrane</keyword>
<dbReference type="FunFam" id="3.40.50.300:FF:000163">
    <property type="entry name" value="Multidrug resistance-associated protein member 4"/>
    <property type="match status" value="1"/>
</dbReference>
<dbReference type="InterPro" id="IPR027417">
    <property type="entry name" value="P-loop_NTPase"/>
</dbReference>
<evidence type="ECO:0000256" key="8">
    <source>
        <dbReference type="ARBA" id="ARBA00023136"/>
    </source>
</evidence>
<dbReference type="InterPro" id="IPR017871">
    <property type="entry name" value="ABC_transporter-like_CS"/>
</dbReference>
<comment type="subcellular location">
    <subcellularLocation>
        <location evidence="1">Membrane</location>
        <topology evidence="1">Multi-pass membrane protein</topology>
    </subcellularLocation>
</comment>
<dbReference type="InterPro" id="IPR050173">
    <property type="entry name" value="ABC_transporter_C-like"/>
</dbReference>